<dbReference type="PRINTS" id="PR00455">
    <property type="entry name" value="HTHTETR"/>
</dbReference>
<reference evidence="5" key="1">
    <citation type="submission" date="2017-04" db="EMBL/GenBank/DDBJ databases">
        <title>Function of individual gut microbiota members based on whole genome sequencing of pure cultures obtained from chicken caecum.</title>
        <authorList>
            <person name="Medvecky M."/>
            <person name="Cejkova D."/>
            <person name="Polansky O."/>
            <person name="Karasova D."/>
            <person name="Kubasova T."/>
            <person name="Cizek A."/>
            <person name="Rychlik I."/>
        </authorList>
    </citation>
    <scope>NUCLEOTIDE SEQUENCE [LARGE SCALE GENOMIC DNA]</scope>
    <source>
        <strain evidence="5">An273</strain>
    </source>
</reference>
<keyword evidence="1 2" id="KW-0238">DNA-binding</keyword>
<dbReference type="AlphaFoldDB" id="A0A1Y4DF22"/>
<dbReference type="PANTHER" id="PTHR43479:SF11">
    <property type="entry name" value="ACREF_ENVCD OPERON REPRESSOR-RELATED"/>
    <property type="match status" value="1"/>
</dbReference>
<dbReference type="Gene3D" id="1.10.10.60">
    <property type="entry name" value="Homeodomain-like"/>
    <property type="match status" value="1"/>
</dbReference>
<dbReference type="PANTHER" id="PTHR43479">
    <property type="entry name" value="ACREF/ENVCD OPERON REPRESSOR-RELATED"/>
    <property type="match status" value="1"/>
</dbReference>
<evidence type="ECO:0000313" key="4">
    <source>
        <dbReference type="EMBL" id="OUO57697.1"/>
    </source>
</evidence>
<evidence type="ECO:0000256" key="1">
    <source>
        <dbReference type="ARBA" id="ARBA00023125"/>
    </source>
</evidence>
<dbReference type="RefSeq" id="WP_087287527.1">
    <property type="nucleotide sequence ID" value="NZ_NFJD01000001.1"/>
</dbReference>
<feature type="DNA-binding region" description="H-T-H motif" evidence="2">
    <location>
        <begin position="39"/>
        <end position="58"/>
    </location>
</feature>
<dbReference type="PROSITE" id="PS01081">
    <property type="entry name" value="HTH_TETR_1"/>
    <property type="match status" value="1"/>
</dbReference>
<comment type="caution">
    <text evidence="4">The sequence shown here is derived from an EMBL/GenBank/DDBJ whole genome shotgun (WGS) entry which is preliminary data.</text>
</comment>
<dbReference type="Pfam" id="PF00440">
    <property type="entry name" value="TetR_N"/>
    <property type="match status" value="1"/>
</dbReference>
<dbReference type="InterPro" id="IPR050624">
    <property type="entry name" value="HTH-type_Tx_Regulator"/>
</dbReference>
<dbReference type="InterPro" id="IPR001647">
    <property type="entry name" value="HTH_TetR"/>
</dbReference>
<accession>A0A1Y4DF22</accession>
<gene>
    <name evidence="4" type="ORF">B5F75_02675</name>
</gene>
<dbReference type="InterPro" id="IPR009057">
    <property type="entry name" value="Homeodomain-like_sf"/>
</dbReference>
<keyword evidence="5" id="KW-1185">Reference proteome</keyword>
<name>A0A1Y4DF22_9BACT</name>
<dbReference type="SUPFAM" id="SSF46689">
    <property type="entry name" value="Homeodomain-like"/>
    <property type="match status" value="1"/>
</dbReference>
<dbReference type="InterPro" id="IPR023772">
    <property type="entry name" value="DNA-bd_HTH_TetR-type_CS"/>
</dbReference>
<dbReference type="PROSITE" id="PS50977">
    <property type="entry name" value="HTH_TETR_2"/>
    <property type="match status" value="1"/>
</dbReference>
<feature type="domain" description="HTH tetR-type" evidence="3">
    <location>
        <begin position="16"/>
        <end position="76"/>
    </location>
</feature>
<dbReference type="GO" id="GO:0003677">
    <property type="term" value="F:DNA binding"/>
    <property type="evidence" value="ECO:0007669"/>
    <property type="project" value="UniProtKB-UniRule"/>
</dbReference>
<evidence type="ECO:0000256" key="2">
    <source>
        <dbReference type="PROSITE-ProRule" id="PRU00335"/>
    </source>
</evidence>
<protein>
    <recommendedName>
        <fullName evidence="3">HTH tetR-type domain-containing protein</fullName>
    </recommendedName>
</protein>
<sequence length="219" mass="25355">MKKSETTKTDKSERELRMRQTIKKAAFALMAEKGLDKVSMREIAEKVHVTKPVLYYYFKNKEDLCSSIIDDHEQAFCDQLLTVQQRAQGPEEVLYEGLKSHLDFFTKNPIHSKFVIQMISYTLDMDSSKMPARKQDRYLQGMLERILKEEEKEGKVPAGATTDIVRLVSGIATEIMFSAYLEQHVCRGCIKGSLYNREQIARLVKIILLGIKQYYKETK</sequence>
<organism evidence="4 5">
    <name type="scientific">Candidatus Avelusimicrobium gallicola</name>
    <dbReference type="NCBI Taxonomy" id="2562704"/>
    <lineage>
        <taxon>Bacteria</taxon>
        <taxon>Pseudomonadati</taxon>
        <taxon>Elusimicrobiota</taxon>
        <taxon>Elusimicrobia</taxon>
        <taxon>Elusimicrobiales</taxon>
        <taxon>Elusimicrobiaceae</taxon>
        <taxon>Candidatus Avelusimicrobium</taxon>
    </lineage>
</organism>
<proteinExistence type="predicted"/>
<evidence type="ECO:0000259" key="3">
    <source>
        <dbReference type="PROSITE" id="PS50977"/>
    </source>
</evidence>
<dbReference type="OrthoDB" id="9809994at2"/>
<dbReference type="Gene3D" id="1.10.357.10">
    <property type="entry name" value="Tetracycline Repressor, domain 2"/>
    <property type="match status" value="1"/>
</dbReference>
<dbReference type="Proteomes" id="UP000196368">
    <property type="component" value="Unassembled WGS sequence"/>
</dbReference>
<evidence type="ECO:0000313" key="5">
    <source>
        <dbReference type="Proteomes" id="UP000196368"/>
    </source>
</evidence>
<dbReference type="EMBL" id="NFJD01000001">
    <property type="protein sequence ID" value="OUO57697.1"/>
    <property type="molecule type" value="Genomic_DNA"/>
</dbReference>